<evidence type="ECO:0000313" key="2">
    <source>
        <dbReference type="EMBL" id="KAK1281727.1"/>
    </source>
</evidence>
<keyword evidence="3" id="KW-1185">Reference proteome</keyword>
<reference evidence="2" key="1">
    <citation type="journal article" date="2023" name="Nat. Commun.">
        <title>Diploid and tetraploid genomes of Acorus and the evolution of monocots.</title>
        <authorList>
            <person name="Ma L."/>
            <person name="Liu K.W."/>
            <person name="Li Z."/>
            <person name="Hsiao Y.Y."/>
            <person name="Qi Y."/>
            <person name="Fu T."/>
            <person name="Tang G.D."/>
            <person name="Zhang D."/>
            <person name="Sun W.H."/>
            <person name="Liu D.K."/>
            <person name="Li Y."/>
            <person name="Chen G.Z."/>
            <person name="Liu X.D."/>
            <person name="Liao X.Y."/>
            <person name="Jiang Y.T."/>
            <person name="Yu X."/>
            <person name="Hao Y."/>
            <person name="Huang J."/>
            <person name="Zhao X.W."/>
            <person name="Ke S."/>
            <person name="Chen Y.Y."/>
            <person name="Wu W.L."/>
            <person name="Hsu J.L."/>
            <person name="Lin Y.F."/>
            <person name="Huang M.D."/>
            <person name="Li C.Y."/>
            <person name="Huang L."/>
            <person name="Wang Z.W."/>
            <person name="Zhao X."/>
            <person name="Zhong W.Y."/>
            <person name="Peng D.H."/>
            <person name="Ahmad S."/>
            <person name="Lan S."/>
            <person name="Zhang J.S."/>
            <person name="Tsai W.C."/>
            <person name="Van de Peer Y."/>
            <person name="Liu Z.J."/>
        </authorList>
    </citation>
    <scope>NUCLEOTIDE SEQUENCE</scope>
    <source>
        <strain evidence="2">CP</strain>
    </source>
</reference>
<protein>
    <submittedName>
        <fullName evidence="2">Uncharacterized protein</fullName>
    </submittedName>
</protein>
<gene>
    <name evidence="2" type="ORF">QJS10_CPB22g00373</name>
</gene>
<comment type="caution">
    <text evidence="2">The sequence shown here is derived from an EMBL/GenBank/DDBJ whole genome shotgun (WGS) entry which is preliminary data.</text>
</comment>
<accession>A0AAV9BZ27</accession>
<organism evidence="2 3">
    <name type="scientific">Acorus calamus</name>
    <name type="common">Sweet flag</name>
    <dbReference type="NCBI Taxonomy" id="4465"/>
    <lineage>
        <taxon>Eukaryota</taxon>
        <taxon>Viridiplantae</taxon>
        <taxon>Streptophyta</taxon>
        <taxon>Embryophyta</taxon>
        <taxon>Tracheophyta</taxon>
        <taxon>Spermatophyta</taxon>
        <taxon>Magnoliopsida</taxon>
        <taxon>Liliopsida</taxon>
        <taxon>Acoraceae</taxon>
        <taxon>Acorus</taxon>
    </lineage>
</organism>
<evidence type="ECO:0000256" key="1">
    <source>
        <dbReference type="SAM" id="MobiDB-lite"/>
    </source>
</evidence>
<dbReference type="AlphaFoldDB" id="A0AAV9BZ27"/>
<sequence>MDDNMNKAWKKPKVEEDESDMNGGGGCSLEEQEEALVALIEHPLRRSNISASGPPTISPRWQKLRRN</sequence>
<proteinExistence type="predicted"/>
<dbReference type="Proteomes" id="UP001180020">
    <property type="component" value="Unassembled WGS sequence"/>
</dbReference>
<name>A0AAV9BZ27_ACOCL</name>
<feature type="region of interest" description="Disordered" evidence="1">
    <location>
        <begin position="44"/>
        <end position="67"/>
    </location>
</feature>
<dbReference type="EMBL" id="JAUJYO010000022">
    <property type="protein sequence ID" value="KAK1281727.1"/>
    <property type="molecule type" value="Genomic_DNA"/>
</dbReference>
<feature type="region of interest" description="Disordered" evidence="1">
    <location>
        <begin position="1"/>
        <end position="28"/>
    </location>
</feature>
<evidence type="ECO:0000313" key="3">
    <source>
        <dbReference type="Proteomes" id="UP001180020"/>
    </source>
</evidence>
<reference evidence="2" key="2">
    <citation type="submission" date="2023-06" db="EMBL/GenBank/DDBJ databases">
        <authorList>
            <person name="Ma L."/>
            <person name="Liu K.-W."/>
            <person name="Li Z."/>
            <person name="Hsiao Y.-Y."/>
            <person name="Qi Y."/>
            <person name="Fu T."/>
            <person name="Tang G."/>
            <person name="Zhang D."/>
            <person name="Sun W.-H."/>
            <person name="Liu D.-K."/>
            <person name="Li Y."/>
            <person name="Chen G.-Z."/>
            <person name="Liu X.-D."/>
            <person name="Liao X.-Y."/>
            <person name="Jiang Y.-T."/>
            <person name="Yu X."/>
            <person name="Hao Y."/>
            <person name="Huang J."/>
            <person name="Zhao X.-W."/>
            <person name="Ke S."/>
            <person name="Chen Y.-Y."/>
            <person name="Wu W.-L."/>
            <person name="Hsu J.-L."/>
            <person name="Lin Y.-F."/>
            <person name="Huang M.-D."/>
            <person name="Li C.-Y."/>
            <person name="Huang L."/>
            <person name="Wang Z.-W."/>
            <person name="Zhao X."/>
            <person name="Zhong W.-Y."/>
            <person name="Peng D.-H."/>
            <person name="Ahmad S."/>
            <person name="Lan S."/>
            <person name="Zhang J.-S."/>
            <person name="Tsai W.-C."/>
            <person name="Van De Peer Y."/>
            <person name="Liu Z.-J."/>
        </authorList>
    </citation>
    <scope>NUCLEOTIDE SEQUENCE</scope>
    <source>
        <strain evidence="2">CP</strain>
        <tissue evidence="2">Leaves</tissue>
    </source>
</reference>